<proteinExistence type="inferred from homology"/>
<comment type="caution">
    <text evidence="8">The sequence shown here is derived from an EMBL/GenBank/DDBJ whole genome shotgun (WGS) entry which is preliminary data.</text>
</comment>
<feature type="transmembrane region" description="Helical" evidence="6">
    <location>
        <begin position="166"/>
        <end position="191"/>
    </location>
</feature>
<dbReference type="Proteomes" id="UP001296104">
    <property type="component" value="Unassembled WGS sequence"/>
</dbReference>
<evidence type="ECO:0000259" key="7">
    <source>
        <dbReference type="Pfam" id="PF20684"/>
    </source>
</evidence>
<feature type="transmembrane region" description="Helical" evidence="6">
    <location>
        <begin position="241"/>
        <end position="261"/>
    </location>
</feature>
<protein>
    <submittedName>
        <fullName evidence="8">Related to integral membrane</fullName>
    </submittedName>
</protein>
<dbReference type="GO" id="GO:0016020">
    <property type="term" value="C:membrane"/>
    <property type="evidence" value="ECO:0007669"/>
    <property type="project" value="UniProtKB-SubCell"/>
</dbReference>
<feature type="transmembrane region" description="Helical" evidence="6">
    <location>
        <begin position="89"/>
        <end position="112"/>
    </location>
</feature>
<evidence type="ECO:0000256" key="3">
    <source>
        <dbReference type="ARBA" id="ARBA00022989"/>
    </source>
</evidence>
<dbReference type="PANTHER" id="PTHR33048">
    <property type="entry name" value="PTH11-LIKE INTEGRAL MEMBRANE PROTEIN (AFU_ORTHOLOGUE AFUA_5G11245)"/>
    <property type="match status" value="1"/>
</dbReference>
<dbReference type="InterPro" id="IPR049326">
    <property type="entry name" value="Rhodopsin_dom_fungi"/>
</dbReference>
<comment type="similarity">
    <text evidence="5">Belongs to the SAT4 family.</text>
</comment>
<dbReference type="EMBL" id="CAVMBE010000111">
    <property type="protein sequence ID" value="CAK4034287.1"/>
    <property type="molecule type" value="Genomic_DNA"/>
</dbReference>
<dbReference type="AlphaFoldDB" id="A0AAI8Z8A3"/>
<keyword evidence="9" id="KW-1185">Reference proteome</keyword>
<feature type="transmembrane region" description="Helical" evidence="6">
    <location>
        <begin position="45"/>
        <end position="69"/>
    </location>
</feature>
<keyword evidence="3 6" id="KW-1133">Transmembrane helix</keyword>
<evidence type="ECO:0000256" key="4">
    <source>
        <dbReference type="ARBA" id="ARBA00023136"/>
    </source>
</evidence>
<reference evidence="8" key="1">
    <citation type="submission" date="2023-11" db="EMBL/GenBank/DDBJ databases">
        <authorList>
            <person name="Alioto T."/>
            <person name="Alioto T."/>
            <person name="Gomez Garrido J."/>
        </authorList>
    </citation>
    <scope>NUCLEOTIDE SEQUENCE</scope>
</reference>
<comment type="subcellular location">
    <subcellularLocation>
        <location evidence="1">Membrane</location>
        <topology evidence="1">Multi-pass membrane protein</topology>
    </subcellularLocation>
</comment>
<feature type="domain" description="Rhodopsin" evidence="7">
    <location>
        <begin position="29"/>
        <end position="265"/>
    </location>
</feature>
<feature type="transmembrane region" description="Helical" evidence="6">
    <location>
        <begin position="12"/>
        <end position="33"/>
    </location>
</feature>
<evidence type="ECO:0000256" key="5">
    <source>
        <dbReference type="ARBA" id="ARBA00038359"/>
    </source>
</evidence>
<dbReference type="Pfam" id="PF20684">
    <property type="entry name" value="Fung_rhodopsin"/>
    <property type="match status" value="1"/>
</dbReference>
<sequence>MKFSGHASQPAIYAVVFTSTVIAILAIALRLYTRFAIVRAPALDDLLATLALGFLCLFTACVALLTYYGLGRHQADLTETEQRKSLLSLWISVMVYHVSLWLAKVSIIFQCLEVLGSIRWLRIAAWTLAAIVTCFTIYTVFATIFICKPISLFWNQDQIGSCLSRLPLWYAHFSFGIATDIAVAVLPLPVIRSLRLPKRERNMLIAVLALGGSVCIASIIRSNVLYAMTGSHDESWRNAQVGLYSSIEASWILIAACLPTYNAFVAKFFPQFCVHAGPYTQSLELADVGASEPRKAGTVSMKITDDGVEVAHPGLQVDSQYLPKEMAATHAEAAVPSGSRGDLLQQNDDDAILPSTARNEDRESFELPPVSVCGL</sequence>
<keyword evidence="4 6" id="KW-0472">Membrane</keyword>
<keyword evidence="2 6" id="KW-0812">Transmembrane</keyword>
<gene>
    <name evidence="8" type="ORF">LECACI_7A009445</name>
</gene>
<organism evidence="8 9">
    <name type="scientific">Lecanosticta acicola</name>
    <dbReference type="NCBI Taxonomy" id="111012"/>
    <lineage>
        <taxon>Eukaryota</taxon>
        <taxon>Fungi</taxon>
        <taxon>Dikarya</taxon>
        <taxon>Ascomycota</taxon>
        <taxon>Pezizomycotina</taxon>
        <taxon>Dothideomycetes</taxon>
        <taxon>Dothideomycetidae</taxon>
        <taxon>Mycosphaerellales</taxon>
        <taxon>Mycosphaerellaceae</taxon>
        <taxon>Lecanosticta</taxon>
    </lineage>
</organism>
<evidence type="ECO:0000256" key="6">
    <source>
        <dbReference type="SAM" id="Phobius"/>
    </source>
</evidence>
<dbReference type="InterPro" id="IPR052337">
    <property type="entry name" value="SAT4-like"/>
</dbReference>
<evidence type="ECO:0000313" key="9">
    <source>
        <dbReference type="Proteomes" id="UP001296104"/>
    </source>
</evidence>
<evidence type="ECO:0000256" key="1">
    <source>
        <dbReference type="ARBA" id="ARBA00004141"/>
    </source>
</evidence>
<evidence type="ECO:0000256" key="2">
    <source>
        <dbReference type="ARBA" id="ARBA00022692"/>
    </source>
</evidence>
<feature type="transmembrane region" description="Helical" evidence="6">
    <location>
        <begin position="203"/>
        <end position="221"/>
    </location>
</feature>
<feature type="transmembrane region" description="Helical" evidence="6">
    <location>
        <begin position="124"/>
        <end position="146"/>
    </location>
</feature>
<name>A0AAI8Z8A3_9PEZI</name>
<accession>A0AAI8Z8A3</accession>
<dbReference type="PANTHER" id="PTHR33048:SF47">
    <property type="entry name" value="INTEGRAL MEMBRANE PROTEIN-RELATED"/>
    <property type="match status" value="1"/>
</dbReference>
<evidence type="ECO:0000313" key="8">
    <source>
        <dbReference type="EMBL" id="CAK4034287.1"/>
    </source>
</evidence>